<dbReference type="AlphaFoldDB" id="W6JTI8"/>
<dbReference type="STRING" id="1193182.BN11_1090007"/>
<evidence type="ECO:0000256" key="1">
    <source>
        <dbReference type="SAM" id="MobiDB-lite"/>
    </source>
</evidence>
<dbReference type="EMBL" id="CAJA01000012">
    <property type="protein sequence ID" value="CCH71786.1"/>
    <property type="molecule type" value="Genomic_DNA"/>
</dbReference>
<feature type="region of interest" description="Disordered" evidence="1">
    <location>
        <begin position="132"/>
        <end position="153"/>
    </location>
</feature>
<comment type="caution">
    <text evidence="2">The sequence shown here is derived from an EMBL/GenBank/DDBJ whole genome shotgun (WGS) entry which is preliminary data.</text>
</comment>
<dbReference type="Proteomes" id="UP000035763">
    <property type="component" value="Unassembled WGS sequence"/>
</dbReference>
<dbReference type="RefSeq" id="WP_048696661.1">
    <property type="nucleotide sequence ID" value="NZ_HG764815.1"/>
</dbReference>
<gene>
    <name evidence="2" type="ORF">BN11_1090007</name>
</gene>
<accession>W6JTI8</accession>
<keyword evidence="3" id="KW-1185">Reference proteome</keyword>
<name>W6JTI8_9MICO</name>
<evidence type="ECO:0008006" key="4">
    <source>
        <dbReference type="Google" id="ProtNLM"/>
    </source>
</evidence>
<dbReference type="InterPro" id="IPR011008">
    <property type="entry name" value="Dimeric_a/b-barrel"/>
</dbReference>
<dbReference type="OrthoDB" id="4804830at2"/>
<sequence length="153" mass="17768">MRTTDFSKAPRRAQAEAMFIGSTRYNSLKEWAILSMRWRTFVKRMKAMPGYCWHKVYWEPPYTLGTIAYFDTMEDLLTIARSPEHRQLMRWVADGTDDQATAGFIRLYRAEPHGYTNGIWRAEDTSMAHIEEYTPLPGDTGPKPVDDPASEIR</sequence>
<evidence type="ECO:0000313" key="3">
    <source>
        <dbReference type="Proteomes" id="UP000035763"/>
    </source>
</evidence>
<evidence type="ECO:0000313" key="2">
    <source>
        <dbReference type="EMBL" id="CCH71786.1"/>
    </source>
</evidence>
<organism evidence="2 3">
    <name type="scientific">Nostocoides australiense Ben110</name>
    <dbReference type="NCBI Taxonomy" id="1193182"/>
    <lineage>
        <taxon>Bacteria</taxon>
        <taxon>Bacillati</taxon>
        <taxon>Actinomycetota</taxon>
        <taxon>Actinomycetes</taxon>
        <taxon>Micrococcales</taxon>
        <taxon>Intrasporangiaceae</taxon>
        <taxon>Nostocoides</taxon>
    </lineage>
</organism>
<protein>
    <recommendedName>
        <fullName evidence="4">DUF4188 domain-containing protein</fullName>
    </recommendedName>
</protein>
<reference evidence="2 3" key="1">
    <citation type="journal article" date="2013" name="ISME J.">
        <title>A metabolic model for members of the genus Tetrasphaera involved in enhanced biological phosphorus removal.</title>
        <authorList>
            <person name="Kristiansen R."/>
            <person name="Nguyen H.T.T."/>
            <person name="Saunders A.M."/>
            <person name="Nielsen J.L."/>
            <person name="Wimmer R."/>
            <person name="Le V.Q."/>
            <person name="McIlroy S.J."/>
            <person name="Petrovski S."/>
            <person name="Seviour R.J."/>
            <person name="Calteau A."/>
            <person name="Nielsen K.L."/>
            <person name="Nielsen P.H."/>
        </authorList>
    </citation>
    <scope>NUCLEOTIDE SEQUENCE [LARGE SCALE GENOMIC DNA]</scope>
    <source>
        <strain evidence="2 3">Ben110</strain>
    </source>
</reference>
<proteinExistence type="predicted"/>
<dbReference type="SUPFAM" id="SSF54909">
    <property type="entry name" value="Dimeric alpha+beta barrel"/>
    <property type="match status" value="1"/>
</dbReference>
<feature type="compositionally biased region" description="Basic and acidic residues" evidence="1">
    <location>
        <begin position="144"/>
        <end position="153"/>
    </location>
</feature>